<dbReference type="PROSITE" id="PS50991">
    <property type="entry name" value="PYR_CT"/>
    <property type="match status" value="1"/>
</dbReference>
<dbReference type="InterPro" id="IPR036409">
    <property type="entry name" value="Aldolase_II/adducin_N_sf"/>
</dbReference>
<dbReference type="PANTHER" id="PTHR42738">
    <property type="entry name" value="HYDROXYMETHYLGLUTARYL-COA LYASE"/>
    <property type="match status" value="1"/>
</dbReference>
<proteinExistence type="inferred from homology"/>
<dbReference type="AlphaFoldDB" id="A0AAV7FQF7"/>
<evidence type="ECO:0000313" key="8">
    <source>
        <dbReference type="EMBL" id="KAH0445926.1"/>
    </source>
</evidence>
<dbReference type="GO" id="GO:0046951">
    <property type="term" value="P:ketone body biosynthetic process"/>
    <property type="evidence" value="ECO:0007669"/>
    <property type="project" value="TreeGrafter"/>
</dbReference>
<dbReference type="Proteomes" id="UP000775213">
    <property type="component" value="Unassembled WGS sequence"/>
</dbReference>
<evidence type="ECO:0000256" key="6">
    <source>
        <dbReference type="ARBA" id="ARBA00049877"/>
    </source>
</evidence>
<comment type="caution">
    <text evidence="8">The sequence shown here is derived from an EMBL/GenBank/DDBJ whole genome shotgun (WGS) entry which is preliminary data.</text>
</comment>
<accession>A0AAV7FQF7</accession>
<evidence type="ECO:0000256" key="3">
    <source>
        <dbReference type="ARBA" id="ARBA00012910"/>
    </source>
</evidence>
<evidence type="ECO:0000256" key="5">
    <source>
        <dbReference type="ARBA" id="ARBA00023239"/>
    </source>
</evidence>
<dbReference type="InterPro" id="IPR001303">
    <property type="entry name" value="Aldolase_II/adducin_N"/>
</dbReference>
<sequence length="463" mass="50211">MTVKDLLLIGPEGQILEGGTPEGQYYNAAAFAIHHAIHTARPDVDAACHSHSIYGKTFSTLGRNIEMTTQDSCVFYNQVALYDNFGGVVLGEDESGRITEKLGDKNKALILQNHGILTCGETIESAVMWFVMLERHCQVMLMAEAAAGSRGQRPIVIDDAEASFTHEKTGSEQAGHFFAKPLYAQALAESKEREGIDFDRDQSGADQTSTKAGAQCIETGSFVSPKWVPQMKDTADVLKTMGTDPAVSHCVLVPNDKGLDLFLNLLEKHEGPKPASEIALFTAASESFCKANTNCTIQESLDRLAKVSRRALDAGLRVRGYISVVAVCPYEERFVQRSVATLPSNSYRWAVTRFAAHCHDTMGTGLSNVLAMVREGVRSVDAAVGGLGGCPYSPGATGNIDTESVLYGLHKEGYQTGMDLDEAAQIGQWISEQLGKRNNSSAGRAIIARLNRQRKESEQQSKL</sequence>
<feature type="domain" description="Pyruvate carboxyltransferase" evidence="7">
    <location>
        <begin position="354"/>
        <end position="424"/>
    </location>
</feature>
<dbReference type="EC" id="4.1.3.4" evidence="3"/>
<evidence type="ECO:0000256" key="2">
    <source>
        <dbReference type="ARBA" id="ARBA00009405"/>
    </source>
</evidence>
<gene>
    <name evidence="8" type="ORF">IEQ34_025240</name>
</gene>
<reference evidence="8 9" key="1">
    <citation type="journal article" date="2021" name="Hortic Res">
        <title>Chromosome-scale assembly of the Dendrobium chrysotoxum genome enhances the understanding of orchid evolution.</title>
        <authorList>
            <person name="Zhang Y."/>
            <person name="Zhang G.Q."/>
            <person name="Zhang D."/>
            <person name="Liu X.D."/>
            <person name="Xu X.Y."/>
            <person name="Sun W.H."/>
            <person name="Yu X."/>
            <person name="Zhu X."/>
            <person name="Wang Z.W."/>
            <person name="Zhao X."/>
            <person name="Zhong W.Y."/>
            <person name="Chen H."/>
            <person name="Yin W.L."/>
            <person name="Huang T."/>
            <person name="Niu S.C."/>
            <person name="Liu Z.J."/>
        </authorList>
    </citation>
    <scope>NUCLEOTIDE SEQUENCE [LARGE SCALE GENOMIC DNA]</scope>
    <source>
        <strain evidence="8">Lindl</strain>
    </source>
</reference>
<comment type="catalytic activity">
    <reaction evidence="6">
        <text>(3S)-3-hydroxy-3-methylglutaryl-CoA = acetoacetate + acetyl-CoA</text>
        <dbReference type="Rhea" id="RHEA:24404"/>
        <dbReference type="ChEBI" id="CHEBI:13705"/>
        <dbReference type="ChEBI" id="CHEBI:43074"/>
        <dbReference type="ChEBI" id="CHEBI:57288"/>
        <dbReference type="EC" id="4.1.3.4"/>
    </reaction>
</comment>
<keyword evidence="5" id="KW-0456">Lyase</keyword>
<dbReference type="SUPFAM" id="SSF53639">
    <property type="entry name" value="AraD/HMP-PK domain-like"/>
    <property type="match status" value="1"/>
</dbReference>
<comment type="pathway">
    <text evidence="1">Metabolic intermediate metabolism; (S)-3-hydroxy-3-methylglutaryl-CoA degradation; acetoacetate from (S)-3-hydroxy-3-methylglutaryl-CoA: step 1/1.</text>
</comment>
<dbReference type="EMBL" id="JAGFBR010000319">
    <property type="protein sequence ID" value="KAH0445926.1"/>
    <property type="molecule type" value="Genomic_DNA"/>
</dbReference>
<evidence type="ECO:0000256" key="4">
    <source>
        <dbReference type="ARBA" id="ARBA00022723"/>
    </source>
</evidence>
<protein>
    <recommendedName>
        <fullName evidence="3">hydroxymethylglutaryl-CoA lyase</fullName>
        <ecNumber evidence="3">4.1.3.4</ecNumber>
    </recommendedName>
</protein>
<dbReference type="GO" id="GO:0046872">
    <property type="term" value="F:metal ion binding"/>
    <property type="evidence" value="ECO:0007669"/>
    <property type="project" value="UniProtKB-KW"/>
</dbReference>
<dbReference type="SUPFAM" id="SSF51569">
    <property type="entry name" value="Aldolase"/>
    <property type="match status" value="1"/>
</dbReference>
<evidence type="ECO:0000313" key="9">
    <source>
        <dbReference type="Proteomes" id="UP000775213"/>
    </source>
</evidence>
<dbReference type="GO" id="GO:0004419">
    <property type="term" value="F:hydroxymethylglutaryl-CoA lyase activity"/>
    <property type="evidence" value="ECO:0007669"/>
    <property type="project" value="UniProtKB-EC"/>
</dbReference>
<dbReference type="InterPro" id="IPR043594">
    <property type="entry name" value="HMGL"/>
</dbReference>
<dbReference type="Pfam" id="PF00596">
    <property type="entry name" value="Aldolase_II"/>
    <property type="match status" value="1"/>
</dbReference>
<keyword evidence="9" id="KW-1185">Reference proteome</keyword>
<dbReference type="PANTHER" id="PTHR42738:SF7">
    <property type="entry name" value="HYDROXYMETHYLGLUTARYL-COA LYASE"/>
    <property type="match status" value="1"/>
</dbReference>
<organism evidence="8 9">
    <name type="scientific">Dendrobium chrysotoxum</name>
    <name type="common">Orchid</name>
    <dbReference type="NCBI Taxonomy" id="161865"/>
    <lineage>
        <taxon>Eukaryota</taxon>
        <taxon>Viridiplantae</taxon>
        <taxon>Streptophyta</taxon>
        <taxon>Embryophyta</taxon>
        <taxon>Tracheophyta</taxon>
        <taxon>Spermatophyta</taxon>
        <taxon>Magnoliopsida</taxon>
        <taxon>Liliopsida</taxon>
        <taxon>Asparagales</taxon>
        <taxon>Orchidaceae</taxon>
        <taxon>Epidendroideae</taxon>
        <taxon>Malaxideae</taxon>
        <taxon>Dendrobiinae</taxon>
        <taxon>Dendrobium</taxon>
    </lineage>
</organism>
<dbReference type="FunFam" id="3.40.225.10:FF:000009">
    <property type="entry name" value="Class II aldolase/adducin N-terminal"/>
    <property type="match status" value="1"/>
</dbReference>
<evidence type="ECO:0000256" key="1">
    <source>
        <dbReference type="ARBA" id="ARBA00005143"/>
    </source>
</evidence>
<dbReference type="SMART" id="SM01007">
    <property type="entry name" value="Aldolase_II"/>
    <property type="match status" value="1"/>
</dbReference>
<name>A0AAV7FQF7_DENCH</name>
<evidence type="ECO:0000259" key="7">
    <source>
        <dbReference type="PROSITE" id="PS50991"/>
    </source>
</evidence>
<comment type="similarity">
    <text evidence="2">Belongs to the HMG-CoA lyase family.</text>
</comment>
<dbReference type="Gene3D" id="3.20.20.70">
    <property type="entry name" value="Aldolase class I"/>
    <property type="match status" value="2"/>
</dbReference>
<dbReference type="Pfam" id="PF00682">
    <property type="entry name" value="HMGL-like"/>
    <property type="match status" value="1"/>
</dbReference>
<dbReference type="InterPro" id="IPR013785">
    <property type="entry name" value="Aldolase_TIM"/>
</dbReference>
<dbReference type="Gene3D" id="3.40.225.10">
    <property type="entry name" value="Class II aldolase/adducin N-terminal domain"/>
    <property type="match status" value="1"/>
</dbReference>
<dbReference type="GO" id="GO:0006552">
    <property type="term" value="P:L-leucine catabolic process"/>
    <property type="evidence" value="ECO:0007669"/>
    <property type="project" value="TreeGrafter"/>
</dbReference>
<keyword evidence="4" id="KW-0479">Metal-binding</keyword>
<dbReference type="InterPro" id="IPR000891">
    <property type="entry name" value="PYR_CT"/>
</dbReference>